<dbReference type="SUPFAM" id="SSF55347">
    <property type="entry name" value="Glyceraldehyde-3-phosphate dehydrogenase-like, C-terminal domain"/>
    <property type="match status" value="1"/>
</dbReference>
<dbReference type="AlphaFoldDB" id="A0A953LW60"/>
<dbReference type="Gene3D" id="3.40.50.720">
    <property type="entry name" value="NAD(P)-binding Rossmann-like Domain"/>
    <property type="match status" value="1"/>
</dbReference>
<dbReference type="PANTHER" id="PTHR43377:SF1">
    <property type="entry name" value="BILIVERDIN REDUCTASE A"/>
    <property type="match status" value="1"/>
</dbReference>
<evidence type="ECO:0000313" key="3">
    <source>
        <dbReference type="Proteomes" id="UP000705867"/>
    </source>
</evidence>
<gene>
    <name evidence="2" type="ORF">K8I29_05185</name>
</gene>
<dbReference type="InterPro" id="IPR036291">
    <property type="entry name" value="NAD(P)-bd_dom_sf"/>
</dbReference>
<dbReference type="Gene3D" id="3.30.360.10">
    <property type="entry name" value="Dihydrodipicolinate Reductase, domain 2"/>
    <property type="match status" value="1"/>
</dbReference>
<name>A0A953LW60_9BACT</name>
<feature type="domain" description="Gfo/Idh/MocA-like oxidoreductase N-terminal" evidence="1">
    <location>
        <begin position="3"/>
        <end position="119"/>
    </location>
</feature>
<organism evidence="2 3">
    <name type="scientific">Candidatus Nitrobium versatile</name>
    <dbReference type="NCBI Taxonomy" id="2884831"/>
    <lineage>
        <taxon>Bacteria</taxon>
        <taxon>Pseudomonadati</taxon>
        <taxon>Nitrospirota</taxon>
        <taxon>Nitrospiria</taxon>
        <taxon>Nitrospirales</taxon>
        <taxon>Nitrospiraceae</taxon>
        <taxon>Candidatus Nitrobium</taxon>
    </lineage>
</organism>
<dbReference type="InterPro" id="IPR051450">
    <property type="entry name" value="Gfo/Idh/MocA_Oxidoreductases"/>
</dbReference>
<comment type="caution">
    <text evidence="2">The sequence shown here is derived from an EMBL/GenBank/DDBJ whole genome shotgun (WGS) entry which is preliminary data.</text>
</comment>
<dbReference type="SUPFAM" id="SSF51735">
    <property type="entry name" value="NAD(P)-binding Rossmann-fold domains"/>
    <property type="match status" value="1"/>
</dbReference>
<dbReference type="GO" id="GO:0000166">
    <property type="term" value="F:nucleotide binding"/>
    <property type="evidence" value="ECO:0007669"/>
    <property type="project" value="InterPro"/>
</dbReference>
<protein>
    <submittedName>
        <fullName evidence="2">Gfo/Idh/MocA family oxidoreductase</fullName>
    </submittedName>
</protein>
<dbReference type="Proteomes" id="UP000705867">
    <property type="component" value="Unassembled WGS sequence"/>
</dbReference>
<evidence type="ECO:0000313" key="2">
    <source>
        <dbReference type="EMBL" id="MBZ0155596.1"/>
    </source>
</evidence>
<reference evidence="2" key="2">
    <citation type="submission" date="2021-08" db="EMBL/GenBank/DDBJ databases">
        <authorList>
            <person name="Dalcin Martins P."/>
        </authorList>
    </citation>
    <scope>NUCLEOTIDE SEQUENCE</scope>
    <source>
        <strain evidence="2">MAG_39</strain>
    </source>
</reference>
<reference evidence="2" key="1">
    <citation type="journal article" date="2021" name="bioRxiv">
        <title>Unraveling nitrogen, sulfur and carbon metabolic pathways and microbial community transcriptional responses to substrate deprivation and toxicity stresses in a bioreactor mimicking anoxic brackish coastal sediment conditions.</title>
        <authorList>
            <person name="Martins P.D."/>
            <person name="Echeveste M.J."/>
            <person name="Arshad A."/>
            <person name="Kurth J."/>
            <person name="Ouboter H."/>
            <person name="Jetten M.S.M."/>
            <person name="Welte C.U."/>
        </authorList>
    </citation>
    <scope>NUCLEOTIDE SEQUENCE</scope>
    <source>
        <strain evidence="2">MAG_39</strain>
    </source>
</reference>
<accession>A0A953LW60</accession>
<dbReference type="EMBL" id="JAIOIV010000038">
    <property type="protein sequence ID" value="MBZ0155596.1"/>
    <property type="molecule type" value="Genomic_DNA"/>
</dbReference>
<dbReference type="Pfam" id="PF01408">
    <property type="entry name" value="GFO_IDH_MocA"/>
    <property type="match status" value="1"/>
</dbReference>
<dbReference type="InterPro" id="IPR000683">
    <property type="entry name" value="Gfo/Idh/MocA-like_OxRdtase_N"/>
</dbReference>
<proteinExistence type="predicted"/>
<evidence type="ECO:0000259" key="1">
    <source>
        <dbReference type="Pfam" id="PF01408"/>
    </source>
</evidence>
<sequence>MAMRAGVIGVGYLGQHHARVFSELEGVRLAAVVDTDPARAEEIAGKYGAAAYTDYRKALAAVDAFSIVTPTTRHYEIALECIRAGKDLLIEKPVTVTIEEADALIDASERAGVVVQVGHLERFNPAISAVAPLIGEPRFFEAERLSPFLGRGVDVDITLDLMIHDIDIILSLLGRHSDPVAPFPVDIKATGADVLTGRIDMAKAWLEFDGGINALVTASRTSPTKARTLKIFQRDAYLLVDYQNMEVRRYRKEGNEIIQEALPVEKKEPLKEELREFVQCVGSRSKPRVCALAGRNALKVALGIGDLIKRQNQNLR</sequence>
<dbReference type="PANTHER" id="PTHR43377">
    <property type="entry name" value="BILIVERDIN REDUCTASE A"/>
    <property type="match status" value="1"/>
</dbReference>